<keyword evidence="1" id="KW-0812">Transmembrane</keyword>
<dbReference type="OrthoDB" id="5901335at2"/>
<dbReference type="AlphaFoldDB" id="A0A090S040"/>
<evidence type="ECO:0000313" key="2">
    <source>
        <dbReference type="EMBL" id="GAL20168.1"/>
    </source>
</evidence>
<accession>A0A090S040</accession>
<dbReference type="Proteomes" id="UP000029228">
    <property type="component" value="Unassembled WGS sequence"/>
</dbReference>
<keyword evidence="1" id="KW-1133">Transmembrane helix</keyword>
<reference evidence="2 3" key="1">
    <citation type="submission" date="2014-09" db="EMBL/GenBank/DDBJ databases">
        <title>Vibrio maritimus JCM 19235. (C45) whole genome shotgun sequence.</title>
        <authorList>
            <person name="Sawabe T."/>
            <person name="Meirelles P."/>
            <person name="Nakanishi M."/>
            <person name="Sayaka M."/>
            <person name="Hattori M."/>
            <person name="Ohkuma M."/>
        </authorList>
    </citation>
    <scope>NUCLEOTIDE SEQUENCE [LARGE SCALE GENOMIC DNA]</scope>
    <source>
        <strain evidence="3">JCM19235</strain>
    </source>
</reference>
<dbReference type="STRING" id="990268.JCM19235_4368"/>
<evidence type="ECO:0000256" key="1">
    <source>
        <dbReference type="SAM" id="Phobius"/>
    </source>
</evidence>
<keyword evidence="1" id="KW-0472">Membrane</keyword>
<sequence length="282" mass="31709">MLRNTLFRTAGWIISAVFLLVAAVLIMPAALISNSPINLNQLSCQVANSSGNKTFRIYTPSNWKAQEMTALFCNSILVGSDYSSVELSWKPRERFTSDDLLAQHFDLLFSRPRVLNGLVPDSQSLYEQVLVLPAYTIYLYGHIPIRRLSSATLYKRTIGLLDDKRSQSGFLIPEIELKKQGVRLSAENTRWFHHRNDLVRAFIDRDVDFIPAIGIEPELVSWSSEQRIALKTIPSAGSWYLSHSLSDALKCSISQSLLTKLQESPLMGNLLQQTKKSTDACS</sequence>
<keyword evidence="3" id="KW-1185">Reference proteome</keyword>
<comment type="caution">
    <text evidence="2">The sequence shown here is derived from an EMBL/GenBank/DDBJ whole genome shotgun (WGS) entry which is preliminary data.</text>
</comment>
<reference evidence="2 3" key="2">
    <citation type="submission" date="2014-09" db="EMBL/GenBank/DDBJ databases">
        <authorList>
            <consortium name="NBRP consortium"/>
            <person name="Sawabe T."/>
            <person name="Meirelles P."/>
            <person name="Nakanishi M."/>
            <person name="Sayaka M."/>
            <person name="Hattori M."/>
            <person name="Ohkuma M."/>
        </authorList>
    </citation>
    <scope>NUCLEOTIDE SEQUENCE [LARGE SCALE GENOMIC DNA]</scope>
    <source>
        <strain evidence="3">JCM19235</strain>
    </source>
</reference>
<feature type="transmembrane region" description="Helical" evidence="1">
    <location>
        <begin position="12"/>
        <end position="32"/>
    </location>
</feature>
<name>A0A090S040_9VIBR</name>
<organism evidence="2 3">
    <name type="scientific">Vibrio maritimus</name>
    <dbReference type="NCBI Taxonomy" id="990268"/>
    <lineage>
        <taxon>Bacteria</taxon>
        <taxon>Pseudomonadati</taxon>
        <taxon>Pseudomonadota</taxon>
        <taxon>Gammaproteobacteria</taxon>
        <taxon>Vibrionales</taxon>
        <taxon>Vibrionaceae</taxon>
        <taxon>Vibrio</taxon>
    </lineage>
</organism>
<dbReference type="EMBL" id="BBMR01000005">
    <property type="protein sequence ID" value="GAL20168.1"/>
    <property type="molecule type" value="Genomic_DNA"/>
</dbReference>
<protein>
    <submittedName>
        <fullName evidence="2">Putative membrane protein</fullName>
    </submittedName>
</protein>
<gene>
    <name evidence="2" type="ORF">JCM19235_4368</name>
</gene>
<evidence type="ECO:0000313" key="3">
    <source>
        <dbReference type="Proteomes" id="UP000029228"/>
    </source>
</evidence>
<proteinExistence type="predicted"/>